<dbReference type="PANTHER" id="PTHR42815:SF2">
    <property type="entry name" value="FAD-BINDING, PUTATIVE (AFU_ORTHOLOGUE AFUA_6G07600)-RELATED"/>
    <property type="match status" value="1"/>
</dbReference>
<dbReference type="SUPFAM" id="SSF50475">
    <property type="entry name" value="FMN-binding split barrel"/>
    <property type="match status" value="1"/>
</dbReference>
<dbReference type="Gene3D" id="2.30.110.10">
    <property type="entry name" value="Electron Transport, Fmn-binding Protein, Chain A"/>
    <property type="match status" value="1"/>
</dbReference>
<comment type="caution">
    <text evidence="1">The sequence shown here is derived from an EMBL/GenBank/DDBJ whole genome shotgun (WGS) entry which is preliminary data.</text>
</comment>
<dbReference type="EMBL" id="JAUOQO010000881">
    <property type="protein sequence ID" value="MDO6575566.1"/>
    <property type="molecule type" value="Genomic_DNA"/>
</dbReference>
<dbReference type="Proteomes" id="UP001170310">
    <property type="component" value="Unassembled WGS sequence"/>
</dbReference>
<proteinExistence type="predicted"/>
<gene>
    <name evidence="1" type="ORF">Q4528_15750</name>
</gene>
<feature type="non-terminal residue" evidence="1">
    <location>
        <position position="80"/>
    </location>
</feature>
<evidence type="ECO:0000313" key="1">
    <source>
        <dbReference type="EMBL" id="MDO6575566.1"/>
    </source>
</evidence>
<reference evidence="1" key="1">
    <citation type="submission" date="2023-07" db="EMBL/GenBank/DDBJ databases">
        <title>Genome content predicts the carbon catabolic preferences of heterotrophic bacteria.</title>
        <authorList>
            <person name="Gralka M."/>
        </authorList>
    </citation>
    <scope>NUCLEOTIDE SEQUENCE</scope>
    <source>
        <strain evidence="1">E2R20</strain>
    </source>
</reference>
<evidence type="ECO:0000313" key="2">
    <source>
        <dbReference type="Proteomes" id="UP001170310"/>
    </source>
</evidence>
<keyword evidence="2" id="KW-1185">Reference proteome</keyword>
<protein>
    <submittedName>
        <fullName evidence="1">Pyridoxamine 5'-phosphate oxidase family protein</fullName>
    </submittedName>
</protein>
<feature type="non-terminal residue" evidence="1">
    <location>
        <position position="1"/>
    </location>
</feature>
<dbReference type="InterPro" id="IPR012349">
    <property type="entry name" value="Split_barrel_FMN-bd"/>
</dbReference>
<dbReference type="PANTHER" id="PTHR42815">
    <property type="entry name" value="FAD-BINDING, PUTATIVE (AFU_ORTHOLOGUE AFUA_6G07600)-RELATED"/>
    <property type="match status" value="1"/>
</dbReference>
<dbReference type="AlphaFoldDB" id="A0AAW7YZ03"/>
<accession>A0AAW7YZ03</accession>
<sequence>GFVRVVGPNRLRIPDYTGNNFFNTIGNLLEDPCIGLLFVDFASGGLLHVTGRASIDWTPAEARDPSILRVIEVEIDAVID</sequence>
<name>A0AAW7YZ03_9STAP</name>
<organism evidence="1 2">
    <name type="scientific">Staphylococcus pasteuri_A</name>
    <dbReference type="NCBI Taxonomy" id="3062664"/>
    <lineage>
        <taxon>Bacteria</taxon>
        <taxon>Bacillati</taxon>
        <taxon>Bacillota</taxon>
        <taxon>Bacilli</taxon>
        <taxon>Bacillales</taxon>
        <taxon>Staphylococcaceae</taxon>
        <taxon>Staphylococcus</taxon>
    </lineage>
</organism>